<sequence length="181" mass="19936">MSQSPLLTSLWAIGPVSSPRLTWGAVRNGRRHQCKTCHLDLLTGEDAGFCCGVNGSRYGDVQPLPPLPLQIQALTDHPQILTLSCILNLIFSFASLETTHPFPTDFAVPGFLAIQGHVYHCMRPTHQNSAVCWLLYDDFMANTPHSEWAEKLPPGWVDAVRSALEDVNPFVNAIRSLSSLS</sequence>
<reference evidence="1 2" key="1">
    <citation type="submission" date="2014-04" db="EMBL/GenBank/DDBJ databases">
        <authorList>
            <consortium name="DOE Joint Genome Institute"/>
            <person name="Kuo A."/>
            <person name="Kohler A."/>
            <person name="Costa M.D."/>
            <person name="Nagy L.G."/>
            <person name="Floudas D."/>
            <person name="Copeland A."/>
            <person name="Barry K.W."/>
            <person name="Cichocki N."/>
            <person name="Veneault-Fourrey C."/>
            <person name="LaButti K."/>
            <person name="Lindquist E.A."/>
            <person name="Lipzen A."/>
            <person name="Lundell T."/>
            <person name="Morin E."/>
            <person name="Murat C."/>
            <person name="Sun H."/>
            <person name="Tunlid A."/>
            <person name="Henrissat B."/>
            <person name="Grigoriev I.V."/>
            <person name="Hibbett D.S."/>
            <person name="Martin F."/>
            <person name="Nordberg H.P."/>
            <person name="Cantor M.N."/>
            <person name="Hua S.X."/>
        </authorList>
    </citation>
    <scope>NUCLEOTIDE SEQUENCE [LARGE SCALE GENOMIC DNA]</scope>
    <source>
        <strain evidence="1 2">Marx 270</strain>
    </source>
</reference>
<reference evidence="2" key="2">
    <citation type="submission" date="2015-01" db="EMBL/GenBank/DDBJ databases">
        <title>Evolutionary Origins and Diversification of the Mycorrhizal Mutualists.</title>
        <authorList>
            <consortium name="DOE Joint Genome Institute"/>
            <consortium name="Mycorrhizal Genomics Consortium"/>
            <person name="Kohler A."/>
            <person name="Kuo A."/>
            <person name="Nagy L.G."/>
            <person name="Floudas D."/>
            <person name="Copeland A."/>
            <person name="Barry K.W."/>
            <person name="Cichocki N."/>
            <person name="Veneault-Fourrey C."/>
            <person name="LaButti K."/>
            <person name="Lindquist E.A."/>
            <person name="Lipzen A."/>
            <person name="Lundell T."/>
            <person name="Morin E."/>
            <person name="Murat C."/>
            <person name="Riley R."/>
            <person name="Ohm R."/>
            <person name="Sun H."/>
            <person name="Tunlid A."/>
            <person name="Henrissat B."/>
            <person name="Grigoriev I.V."/>
            <person name="Hibbett D.S."/>
            <person name="Martin F."/>
        </authorList>
    </citation>
    <scope>NUCLEOTIDE SEQUENCE [LARGE SCALE GENOMIC DNA]</scope>
    <source>
        <strain evidence="2">Marx 270</strain>
    </source>
</reference>
<dbReference type="Proteomes" id="UP000054217">
    <property type="component" value="Unassembled WGS sequence"/>
</dbReference>
<protein>
    <submittedName>
        <fullName evidence="1">Uncharacterized protein</fullName>
    </submittedName>
</protein>
<evidence type="ECO:0000313" key="1">
    <source>
        <dbReference type="EMBL" id="KIN96372.1"/>
    </source>
</evidence>
<dbReference type="HOGENOM" id="CLU_111238_0_0_1"/>
<dbReference type="STRING" id="870435.A0A0C3IH91"/>
<proteinExistence type="predicted"/>
<dbReference type="AlphaFoldDB" id="A0A0C3IH91"/>
<accession>A0A0C3IH91</accession>
<feature type="non-terminal residue" evidence="1">
    <location>
        <position position="181"/>
    </location>
</feature>
<dbReference type="EMBL" id="KN832048">
    <property type="protein sequence ID" value="KIN96372.1"/>
    <property type="molecule type" value="Genomic_DNA"/>
</dbReference>
<keyword evidence="2" id="KW-1185">Reference proteome</keyword>
<evidence type="ECO:0000313" key="2">
    <source>
        <dbReference type="Proteomes" id="UP000054217"/>
    </source>
</evidence>
<dbReference type="OrthoDB" id="2676358at2759"/>
<organism evidence="1 2">
    <name type="scientific">Pisolithus tinctorius Marx 270</name>
    <dbReference type="NCBI Taxonomy" id="870435"/>
    <lineage>
        <taxon>Eukaryota</taxon>
        <taxon>Fungi</taxon>
        <taxon>Dikarya</taxon>
        <taxon>Basidiomycota</taxon>
        <taxon>Agaricomycotina</taxon>
        <taxon>Agaricomycetes</taxon>
        <taxon>Agaricomycetidae</taxon>
        <taxon>Boletales</taxon>
        <taxon>Sclerodermatineae</taxon>
        <taxon>Pisolithaceae</taxon>
        <taxon>Pisolithus</taxon>
    </lineage>
</organism>
<gene>
    <name evidence="1" type="ORF">M404DRAFT_163250</name>
</gene>
<name>A0A0C3IH91_PISTI</name>
<dbReference type="InParanoid" id="A0A0C3IH91"/>